<dbReference type="Proteomes" id="UP000191691">
    <property type="component" value="Unassembled WGS sequence"/>
</dbReference>
<evidence type="ECO:0000313" key="7">
    <source>
        <dbReference type="Proteomes" id="UP000191691"/>
    </source>
</evidence>
<feature type="transmembrane region" description="Helical" evidence="5">
    <location>
        <begin position="163"/>
        <end position="184"/>
    </location>
</feature>
<feature type="transmembrane region" description="Helical" evidence="5">
    <location>
        <begin position="31"/>
        <end position="53"/>
    </location>
</feature>
<dbReference type="PANTHER" id="PTHR31465:SF1">
    <property type="entry name" value="PROTEIN RTA1-RELATED"/>
    <property type="match status" value="1"/>
</dbReference>
<proteinExistence type="predicted"/>
<organism evidence="6 7">
    <name type="scientific">Penicillium nalgiovense</name>
    <dbReference type="NCBI Taxonomy" id="60175"/>
    <lineage>
        <taxon>Eukaryota</taxon>
        <taxon>Fungi</taxon>
        <taxon>Dikarya</taxon>
        <taxon>Ascomycota</taxon>
        <taxon>Pezizomycotina</taxon>
        <taxon>Eurotiomycetes</taxon>
        <taxon>Eurotiomycetidae</taxon>
        <taxon>Eurotiales</taxon>
        <taxon>Aspergillaceae</taxon>
        <taxon>Penicillium</taxon>
    </lineage>
</organism>
<reference evidence="7" key="1">
    <citation type="journal article" date="2017" name="Nat. Microbiol.">
        <title>Global analysis of biosynthetic gene clusters reveals vast potential of secondary metabolite production in Penicillium species.</title>
        <authorList>
            <person name="Nielsen J.C."/>
            <person name="Grijseels S."/>
            <person name="Prigent S."/>
            <person name="Ji B."/>
            <person name="Dainat J."/>
            <person name="Nielsen K.F."/>
            <person name="Frisvad J.C."/>
            <person name="Workman M."/>
            <person name="Nielsen J."/>
        </authorList>
    </citation>
    <scope>NUCLEOTIDE SEQUENCE [LARGE SCALE GENOMIC DNA]</scope>
    <source>
        <strain evidence="7">IBT 13039</strain>
    </source>
</reference>
<dbReference type="InterPro" id="IPR007568">
    <property type="entry name" value="RTA1"/>
</dbReference>
<comment type="subcellular location">
    <subcellularLocation>
        <location evidence="1">Membrane</location>
        <topology evidence="1">Multi-pass membrane protein</topology>
    </subcellularLocation>
</comment>
<keyword evidence="7" id="KW-1185">Reference proteome</keyword>
<keyword evidence="2 5" id="KW-0812">Transmembrane</keyword>
<feature type="transmembrane region" description="Helical" evidence="5">
    <location>
        <begin position="109"/>
        <end position="130"/>
    </location>
</feature>
<dbReference type="EMBL" id="MOOB01000130">
    <property type="protein sequence ID" value="OQE69649.1"/>
    <property type="molecule type" value="Genomic_DNA"/>
</dbReference>
<keyword evidence="4 5" id="KW-0472">Membrane</keyword>
<name>A0A1V6X3G7_PENNA</name>
<comment type="caution">
    <text evidence="6">The sequence shown here is derived from an EMBL/GenBank/DDBJ whole genome shotgun (WGS) entry which is preliminary data.</text>
</comment>
<evidence type="ECO:0000256" key="4">
    <source>
        <dbReference type="ARBA" id="ARBA00023136"/>
    </source>
</evidence>
<dbReference type="AlphaFoldDB" id="A0A1V6X3G7"/>
<evidence type="ECO:0000256" key="2">
    <source>
        <dbReference type="ARBA" id="ARBA00022692"/>
    </source>
</evidence>
<dbReference type="Pfam" id="PF04479">
    <property type="entry name" value="RTA1"/>
    <property type="match status" value="1"/>
</dbReference>
<dbReference type="STRING" id="60175.A0A1V6X3G7"/>
<keyword evidence="3 5" id="KW-1133">Transmembrane helix</keyword>
<evidence type="ECO:0000256" key="3">
    <source>
        <dbReference type="ARBA" id="ARBA00022989"/>
    </source>
</evidence>
<protein>
    <submittedName>
        <fullName evidence="6">Uncharacterized protein</fullName>
    </submittedName>
</protein>
<evidence type="ECO:0000256" key="1">
    <source>
        <dbReference type="ARBA" id="ARBA00004141"/>
    </source>
</evidence>
<accession>A0A1V6X3G7</accession>
<evidence type="ECO:0000313" key="6">
    <source>
        <dbReference type="EMBL" id="OQE69649.1"/>
    </source>
</evidence>
<evidence type="ECO:0000256" key="5">
    <source>
        <dbReference type="SAM" id="Phobius"/>
    </source>
</evidence>
<sequence length="197" mass="22545">MAYYAAVLQADLVLHTVCCRQSPPVWTLSPYLLQTLFLLLVPALLAAPIYILLGRIIFVLRAESHFTFSKKWLTKTFVKDDVLSFFLQGAGGGIQTSGSLEDMKNGEHIIVGGISVQIFFCFFLIKTSAFDLKLRRYPIPRCHDSTIPWRKHLKILYATSSLIMIRSVLRLAEIFSAAMGIYYIRRYIYTFSTLSWF</sequence>
<gene>
    <name evidence="6" type="ORF">PENNAL_c0130G06022</name>
</gene>
<dbReference type="GO" id="GO:0016020">
    <property type="term" value="C:membrane"/>
    <property type="evidence" value="ECO:0007669"/>
    <property type="project" value="UniProtKB-SubCell"/>
</dbReference>
<dbReference type="PANTHER" id="PTHR31465">
    <property type="entry name" value="PROTEIN RTA1-RELATED"/>
    <property type="match status" value="1"/>
</dbReference>